<dbReference type="Gene3D" id="3.40.630.30">
    <property type="match status" value="1"/>
</dbReference>
<dbReference type="PROSITE" id="PS51186">
    <property type="entry name" value="GNAT"/>
    <property type="match status" value="1"/>
</dbReference>
<evidence type="ECO:0000313" key="3">
    <source>
        <dbReference type="Proteomes" id="UP000886887"/>
    </source>
</evidence>
<dbReference type="EMBL" id="DVFJ01000032">
    <property type="protein sequence ID" value="HIQ72304.1"/>
    <property type="molecule type" value="Genomic_DNA"/>
</dbReference>
<dbReference type="InterPro" id="IPR016181">
    <property type="entry name" value="Acyl_CoA_acyltransferase"/>
</dbReference>
<reference evidence="2" key="1">
    <citation type="submission" date="2020-10" db="EMBL/GenBank/DDBJ databases">
        <authorList>
            <person name="Gilroy R."/>
        </authorList>
    </citation>
    <scope>NUCLEOTIDE SEQUENCE</scope>
    <source>
        <strain evidence="2">ChiSxjej2B14-6234</strain>
    </source>
</reference>
<dbReference type="Proteomes" id="UP000886887">
    <property type="component" value="Unassembled WGS sequence"/>
</dbReference>
<proteinExistence type="predicted"/>
<feature type="domain" description="N-acetyltransferase" evidence="1">
    <location>
        <begin position="1"/>
        <end position="148"/>
    </location>
</feature>
<name>A0A9D1CS95_9FIRM</name>
<reference evidence="2" key="2">
    <citation type="journal article" date="2021" name="PeerJ">
        <title>Extensive microbial diversity within the chicken gut microbiome revealed by metagenomics and culture.</title>
        <authorList>
            <person name="Gilroy R."/>
            <person name="Ravi A."/>
            <person name="Getino M."/>
            <person name="Pursley I."/>
            <person name="Horton D.L."/>
            <person name="Alikhan N.F."/>
            <person name="Baker D."/>
            <person name="Gharbi K."/>
            <person name="Hall N."/>
            <person name="Watson M."/>
            <person name="Adriaenssens E.M."/>
            <person name="Foster-Nyarko E."/>
            <person name="Jarju S."/>
            <person name="Secka A."/>
            <person name="Antonio M."/>
            <person name="Oren A."/>
            <person name="Chaudhuri R.R."/>
            <person name="La Ragione R."/>
            <person name="Hildebrand F."/>
            <person name="Pallen M.J."/>
        </authorList>
    </citation>
    <scope>NUCLEOTIDE SEQUENCE</scope>
    <source>
        <strain evidence="2">ChiSxjej2B14-6234</strain>
    </source>
</reference>
<dbReference type="InterPro" id="IPR000182">
    <property type="entry name" value="GNAT_dom"/>
</dbReference>
<dbReference type="CDD" id="cd04301">
    <property type="entry name" value="NAT_SF"/>
    <property type="match status" value="1"/>
</dbReference>
<sequence>MFQLVSETNLETAAWIHAESWRESHRGFCSPAFVQAHTTEAQSRYIRGEMRLGKRFYLLTLDSPKGIVSVWGRLIENLYVLPCEQRKGYGTMLLRHAEGQCEGPPTLWALSNNHVACSWYQRMGYVLTGRQKALNPSLAELEMVRRPKSLMR</sequence>
<organism evidence="2 3">
    <name type="scientific">Candidatus Onthenecus intestinigallinarum</name>
    <dbReference type="NCBI Taxonomy" id="2840875"/>
    <lineage>
        <taxon>Bacteria</taxon>
        <taxon>Bacillati</taxon>
        <taxon>Bacillota</taxon>
        <taxon>Clostridia</taxon>
        <taxon>Eubacteriales</taxon>
        <taxon>Candidatus Onthenecus</taxon>
    </lineage>
</organism>
<evidence type="ECO:0000259" key="1">
    <source>
        <dbReference type="PROSITE" id="PS51186"/>
    </source>
</evidence>
<protein>
    <submittedName>
        <fullName evidence="2">GNAT family N-acetyltransferase</fullName>
    </submittedName>
</protein>
<dbReference type="Pfam" id="PF13508">
    <property type="entry name" value="Acetyltransf_7"/>
    <property type="match status" value="1"/>
</dbReference>
<dbReference type="AlphaFoldDB" id="A0A9D1CS95"/>
<dbReference type="SUPFAM" id="SSF55729">
    <property type="entry name" value="Acyl-CoA N-acyltransferases (Nat)"/>
    <property type="match status" value="1"/>
</dbReference>
<accession>A0A9D1CS95</accession>
<evidence type="ECO:0000313" key="2">
    <source>
        <dbReference type="EMBL" id="HIQ72304.1"/>
    </source>
</evidence>
<gene>
    <name evidence="2" type="ORF">IAB73_08880</name>
</gene>
<dbReference type="GO" id="GO:0016747">
    <property type="term" value="F:acyltransferase activity, transferring groups other than amino-acyl groups"/>
    <property type="evidence" value="ECO:0007669"/>
    <property type="project" value="InterPro"/>
</dbReference>
<comment type="caution">
    <text evidence="2">The sequence shown here is derived from an EMBL/GenBank/DDBJ whole genome shotgun (WGS) entry which is preliminary data.</text>
</comment>